<dbReference type="GO" id="GO:0004806">
    <property type="term" value="F:triacylglycerol lipase activity"/>
    <property type="evidence" value="ECO:0007669"/>
    <property type="project" value="TreeGrafter"/>
</dbReference>
<dbReference type="GO" id="GO:0046503">
    <property type="term" value="P:glycerolipid catabolic process"/>
    <property type="evidence" value="ECO:0007669"/>
    <property type="project" value="TreeGrafter"/>
</dbReference>
<organism evidence="2 3">
    <name type="scientific">Flavimaribacter sediminis</name>
    <dbReference type="NCBI Taxonomy" id="2865987"/>
    <lineage>
        <taxon>Bacteria</taxon>
        <taxon>Pseudomonadati</taxon>
        <taxon>Pseudomonadota</taxon>
        <taxon>Alphaproteobacteria</taxon>
        <taxon>Hyphomicrobiales</taxon>
        <taxon>Rhizobiaceae</taxon>
        <taxon>Flavimaribacter</taxon>
    </lineage>
</organism>
<dbReference type="InterPro" id="IPR050471">
    <property type="entry name" value="AB_hydrolase"/>
</dbReference>
<dbReference type="InterPro" id="IPR000073">
    <property type="entry name" value="AB_hydrolase_1"/>
</dbReference>
<dbReference type="InterPro" id="IPR029058">
    <property type="entry name" value="AB_hydrolase_fold"/>
</dbReference>
<evidence type="ECO:0000313" key="2">
    <source>
        <dbReference type="EMBL" id="MBW8636508.1"/>
    </source>
</evidence>
<sequence length="265" mass="28518">MVIEALPMQHFTNGDLRIAYLDAGRRDAFPILLIHGFASTAHINWVNTGWVKTLTDAGHRVIALDNRGHGASDKPHDPDRYTLAEMKSDSVALLDHLSVPQANVMGYSMGASITVRLALDDPDRAASLIFGGRGSAILEPNLDWKSIADGLRATSADDVTGEPARRFRLFADQTGSDRLALAACIQSIRTFFTEQELATIEHRALVATGTKDDIAGPPEPFAEALAHGEVFHIEGKDHMLAVGDKTYKAAALEFLAGGSGDKFTG</sequence>
<dbReference type="Pfam" id="PF00561">
    <property type="entry name" value="Abhydrolase_1"/>
    <property type="match status" value="1"/>
</dbReference>
<dbReference type="AlphaFoldDB" id="A0AAE2ZLG0"/>
<dbReference type="RefSeq" id="WP_220227839.1">
    <property type="nucleotide sequence ID" value="NZ_JAICBX010000001.1"/>
</dbReference>
<accession>A0AAE2ZLG0</accession>
<dbReference type="Proteomes" id="UP001196509">
    <property type="component" value="Unassembled WGS sequence"/>
</dbReference>
<keyword evidence="2" id="KW-0378">Hydrolase</keyword>
<dbReference type="PANTHER" id="PTHR43433">
    <property type="entry name" value="HYDROLASE, ALPHA/BETA FOLD FAMILY PROTEIN"/>
    <property type="match status" value="1"/>
</dbReference>
<dbReference type="EMBL" id="JAICBX010000001">
    <property type="protein sequence ID" value="MBW8636508.1"/>
    <property type="molecule type" value="Genomic_DNA"/>
</dbReference>
<feature type="domain" description="AB hydrolase-1" evidence="1">
    <location>
        <begin position="30"/>
        <end position="179"/>
    </location>
</feature>
<evidence type="ECO:0000259" key="1">
    <source>
        <dbReference type="Pfam" id="PF00561"/>
    </source>
</evidence>
<keyword evidence="3" id="KW-1185">Reference proteome</keyword>
<proteinExistence type="predicted"/>
<protein>
    <submittedName>
        <fullName evidence="2">Alpha/beta hydrolase</fullName>
    </submittedName>
</protein>
<reference evidence="2" key="1">
    <citation type="submission" date="2021-08" db="EMBL/GenBank/DDBJ databases">
        <title>Hoeflea bacterium WL0058 sp. nov., isolated from the sediment.</title>
        <authorList>
            <person name="Wang L."/>
            <person name="Zhang D."/>
        </authorList>
    </citation>
    <scope>NUCLEOTIDE SEQUENCE</scope>
    <source>
        <strain evidence="2">WL0058</strain>
    </source>
</reference>
<comment type="caution">
    <text evidence="2">The sequence shown here is derived from an EMBL/GenBank/DDBJ whole genome shotgun (WGS) entry which is preliminary data.</text>
</comment>
<dbReference type="PRINTS" id="PR00111">
    <property type="entry name" value="ABHYDROLASE"/>
</dbReference>
<gene>
    <name evidence="2" type="ORF">K1W69_04835</name>
</gene>
<evidence type="ECO:0000313" key="3">
    <source>
        <dbReference type="Proteomes" id="UP001196509"/>
    </source>
</evidence>
<dbReference type="SUPFAM" id="SSF53474">
    <property type="entry name" value="alpha/beta-Hydrolases"/>
    <property type="match status" value="1"/>
</dbReference>
<dbReference type="Gene3D" id="3.40.50.1820">
    <property type="entry name" value="alpha/beta hydrolase"/>
    <property type="match status" value="1"/>
</dbReference>
<name>A0AAE2ZLG0_9HYPH</name>
<dbReference type="PANTHER" id="PTHR43433:SF5">
    <property type="entry name" value="AB HYDROLASE-1 DOMAIN-CONTAINING PROTEIN"/>
    <property type="match status" value="1"/>
</dbReference>